<dbReference type="EMBL" id="HG994365">
    <property type="protein sequence ID" value="CAF2069917.1"/>
    <property type="molecule type" value="Genomic_DNA"/>
</dbReference>
<dbReference type="InterPro" id="IPR012340">
    <property type="entry name" value="NA-bd_OB-fold"/>
</dbReference>
<organism evidence="2">
    <name type="scientific">Brassica napus</name>
    <name type="common">Rape</name>
    <dbReference type="NCBI Taxonomy" id="3708"/>
    <lineage>
        <taxon>Eukaryota</taxon>
        <taxon>Viridiplantae</taxon>
        <taxon>Streptophyta</taxon>
        <taxon>Embryophyta</taxon>
        <taxon>Tracheophyta</taxon>
        <taxon>Spermatophyta</taxon>
        <taxon>Magnoliopsida</taxon>
        <taxon>eudicotyledons</taxon>
        <taxon>Gunneridae</taxon>
        <taxon>Pentapetalae</taxon>
        <taxon>rosids</taxon>
        <taxon>malvids</taxon>
        <taxon>Brassicales</taxon>
        <taxon>Brassicaceae</taxon>
        <taxon>Brassiceae</taxon>
        <taxon>Brassica</taxon>
    </lineage>
</organism>
<feature type="domain" description="Replication protein A 70 kDa DNA-binding subunit B/D first OB fold" evidence="1">
    <location>
        <begin position="5"/>
        <end position="46"/>
    </location>
</feature>
<protein>
    <submittedName>
        <fullName evidence="2">(rape) hypothetical protein</fullName>
    </submittedName>
</protein>
<dbReference type="Proteomes" id="UP001295469">
    <property type="component" value="Chromosome C01"/>
</dbReference>
<gene>
    <name evidence="2" type="ORF">DARMORV10_C01P13730.1</name>
</gene>
<dbReference type="Pfam" id="PF02721">
    <property type="entry name" value="DUF223"/>
    <property type="match status" value="1"/>
</dbReference>
<reference evidence="2" key="1">
    <citation type="submission" date="2021-01" db="EMBL/GenBank/DDBJ databases">
        <authorList>
            <consortium name="Genoscope - CEA"/>
            <person name="William W."/>
        </authorList>
    </citation>
    <scope>NUCLEOTIDE SEQUENCE</scope>
</reference>
<sequence length="47" mass="5273">MEIKKVVSIEMVLVDATGTRIHASIDEDLIQIYEGKVFEGDAFFISN</sequence>
<name>A0A816RF92_BRANA</name>
<dbReference type="InterPro" id="IPR003871">
    <property type="entry name" value="RFA1B/D_OB_1st"/>
</dbReference>
<feature type="non-terminal residue" evidence="2">
    <location>
        <position position="47"/>
    </location>
</feature>
<dbReference type="AlphaFoldDB" id="A0A816RF92"/>
<proteinExistence type="predicted"/>
<accession>A0A816RF92</accession>
<dbReference type="Gene3D" id="2.40.50.140">
    <property type="entry name" value="Nucleic acid-binding proteins"/>
    <property type="match status" value="1"/>
</dbReference>
<evidence type="ECO:0000313" key="2">
    <source>
        <dbReference type="EMBL" id="CAF2069917.1"/>
    </source>
</evidence>
<evidence type="ECO:0000259" key="1">
    <source>
        <dbReference type="Pfam" id="PF02721"/>
    </source>
</evidence>